<organism evidence="1 2">
    <name type="scientific">Fusarium coffeatum</name>
    <dbReference type="NCBI Taxonomy" id="231269"/>
    <lineage>
        <taxon>Eukaryota</taxon>
        <taxon>Fungi</taxon>
        <taxon>Dikarya</taxon>
        <taxon>Ascomycota</taxon>
        <taxon>Pezizomycotina</taxon>
        <taxon>Sordariomycetes</taxon>
        <taxon>Hypocreomycetidae</taxon>
        <taxon>Hypocreales</taxon>
        <taxon>Nectriaceae</taxon>
        <taxon>Fusarium</taxon>
        <taxon>Fusarium incarnatum-equiseti species complex</taxon>
    </lineage>
</organism>
<dbReference type="GeneID" id="41994850"/>
<dbReference type="Proteomes" id="UP000253153">
    <property type="component" value="Unassembled WGS sequence"/>
</dbReference>
<protein>
    <submittedName>
        <fullName evidence="1">Uncharacterized protein</fullName>
    </submittedName>
</protein>
<dbReference type="RefSeq" id="XP_031016437.1">
    <property type="nucleotide sequence ID" value="XM_031159554.1"/>
</dbReference>
<accession>A0A366RU58</accession>
<name>A0A366RU58_9HYPO</name>
<keyword evidence="2" id="KW-1185">Reference proteome</keyword>
<evidence type="ECO:0000313" key="1">
    <source>
        <dbReference type="EMBL" id="RBR20128.1"/>
    </source>
</evidence>
<evidence type="ECO:0000313" key="2">
    <source>
        <dbReference type="Proteomes" id="UP000253153"/>
    </source>
</evidence>
<gene>
    <name evidence="1" type="ORF">FIESC28_05407</name>
</gene>
<dbReference type="EMBL" id="QKXC01000108">
    <property type="protein sequence ID" value="RBR20128.1"/>
    <property type="molecule type" value="Genomic_DNA"/>
</dbReference>
<reference evidence="1 2" key="1">
    <citation type="submission" date="2018-06" db="EMBL/GenBank/DDBJ databases">
        <title>Fusarium incarnatum-equiseti species complex species 28.</title>
        <authorList>
            <person name="Gardiner D.M."/>
        </authorList>
    </citation>
    <scope>NUCLEOTIDE SEQUENCE [LARGE SCALE GENOMIC DNA]</scope>
    <source>
        <strain evidence="1 2">FIESC_28</strain>
    </source>
</reference>
<sequence length="95" mass="10470">MDYEEIDPDGDTLIIIHYLARTSRSANELVVAEKPSTEESIAADNVTRSEEITAFEEPAIEESAFEEPAIEESAIEEPAITYETGHDGCPKSILQ</sequence>
<dbReference type="OrthoDB" id="5326346at2759"/>
<dbReference type="AlphaFoldDB" id="A0A366RU58"/>
<comment type="caution">
    <text evidence="1">The sequence shown here is derived from an EMBL/GenBank/DDBJ whole genome shotgun (WGS) entry which is preliminary data.</text>
</comment>
<proteinExistence type="predicted"/>